<name>A0A167H6L9_CALVF</name>
<dbReference type="AlphaFoldDB" id="A0A167H6L9"/>
<protein>
    <recommendedName>
        <fullName evidence="2">Fungal-type protein kinase domain-containing protein</fullName>
    </recommendedName>
</protein>
<accession>A0A167H6L9</accession>
<dbReference type="Pfam" id="PF17667">
    <property type="entry name" value="Pkinase_fungal"/>
    <property type="match status" value="1"/>
</dbReference>
<dbReference type="InterPro" id="IPR040976">
    <property type="entry name" value="Pkinase_fungal"/>
</dbReference>
<feature type="compositionally biased region" description="Low complexity" evidence="1">
    <location>
        <begin position="152"/>
        <end position="166"/>
    </location>
</feature>
<proteinExistence type="predicted"/>
<feature type="domain" description="Fungal-type protein kinase" evidence="2">
    <location>
        <begin position="20"/>
        <end position="128"/>
    </location>
</feature>
<sequence length="205" mass="22171">MMIVREYQLVPTEADGEQLSKVLLPVFRCVDNLRTRAKIALRDLSPSNIMCEELADQTLSGVLVDLDLAAQLSEPAGHVVGSTASYRSGTPLSDRIARSADKKHPDGTPFQTHFTWFDHESMFWVLVHFVGQGGLRKVLDIKEMIGSPLPARRASSSQASASTTPPFAQTASNSGRIGGCPRPCDSCVTTTWPTTSADIAITSLL</sequence>
<organism evidence="3 4">
    <name type="scientific">Calocera viscosa (strain TUFC12733)</name>
    <dbReference type="NCBI Taxonomy" id="1330018"/>
    <lineage>
        <taxon>Eukaryota</taxon>
        <taxon>Fungi</taxon>
        <taxon>Dikarya</taxon>
        <taxon>Basidiomycota</taxon>
        <taxon>Agaricomycotina</taxon>
        <taxon>Dacrymycetes</taxon>
        <taxon>Dacrymycetales</taxon>
        <taxon>Dacrymycetaceae</taxon>
        <taxon>Calocera</taxon>
    </lineage>
</organism>
<evidence type="ECO:0000259" key="2">
    <source>
        <dbReference type="Pfam" id="PF17667"/>
    </source>
</evidence>
<reference evidence="3 4" key="1">
    <citation type="journal article" date="2016" name="Mol. Biol. Evol.">
        <title>Comparative Genomics of Early-Diverging Mushroom-Forming Fungi Provides Insights into the Origins of Lignocellulose Decay Capabilities.</title>
        <authorList>
            <person name="Nagy L.G."/>
            <person name="Riley R."/>
            <person name="Tritt A."/>
            <person name="Adam C."/>
            <person name="Daum C."/>
            <person name="Floudas D."/>
            <person name="Sun H."/>
            <person name="Yadav J.S."/>
            <person name="Pangilinan J."/>
            <person name="Larsson K.H."/>
            <person name="Matsuura K."/>
            <person name="Barry K."/>
            <person name="Labutti K."/>
            <person name="Kuo R."/>
            <person name="Ohm R.A."/>
            <person name="Bhattacharya S.S."/>
            <person name="Shirouzu T."/>
            <person name="Yoshinaga Y."/>
            <person name="Martin F.M."/>
            <person name="Grigoriev I.V."/>
            <person name="Hibbett D.S."/>
        </authorList>
    </citation>
    <scope>NUCLEOTIDE SEQUENCE [LARGE SCALE GENOMIC DNA]</scope>
    <source>
        <strain evidence="3 4">TUFC12733</strain>
    </source>
</reference>
<evidence type="ECO:0000313" key="4">
    <source>
        <dbReference type="Proteomes" id="UP000076738"/>
    </source>
</evidence>
<keyword evidence="4" id="KW-1185">Reference proteome</keyword>
<dbReference type="Proteomes" id="UP000076738">
    <property type="component" value="Unassembled WGS sequence"/>
</dbReference>
<dbReference type="EMBL" id="KV417325">
    <property type="protein sequence ID" value="KZO91293.1"/>
    <property type="molecule type" value="Genomic_DNA"/>
</dbReference>
<feature type="region of interest" description="Disordered" evidence="1">
    <location>
        <begin position="152"/>
        <end position="174"/>
    </location>
</feature>
<evidence type="ECO:0000256" key="1">
    <source>
        <dbReference type="SAM" id="MobiDB-lite"/>
    </source>
</evidence>
<evidence type="ECO:0000313" key="3">
    <source>
        <dbReference type="EMBL" id="KZO91293.1"/>
    </source>
</evidence>
<gene>
    <name evidence="3" type="ORF">CALVIDRAFT_361134</name>
</gene>
<dbReference type="OrthoDB" id="5569250at2759"/>